<dbReference type="Proteomes" id="UP000033859">
    <property type="component" value="Unassembled WGS sequence"/>
</dbReference>
<dbReference type="AlphaFoldDB" id="A0A0G0XKM0"/>
<name>A0A0G0XKM0_9BACT</name>
<gene>
    <name evidence="2" type="ORF">UU84_C0050G0004</name>
</gene>
<protein>
    <submittedName>
        <fullName evidence="2">Uncharacterized protein</fullName>
    </submittedName>
</protein>
<sequence length="129" mass="14029">MEKINLKNLPMVVVSWFVSLGAFTARAVDGDEFPGVDLTIQSVFGIITGLVCWFTRVALIFIVVMIVYYGIQFMLARADATKFGEAKNSFTYGLVGILVILGTYTIIATIANGLGADYSLIIPLDCTAY</sequence>
<evidence type="ECO:0000313" key="2">
    <source>
        <dbReference type="EMBL" id="KKS24977.1"/>
    </source>
</evidence>
<evidence type="ECO:0000256" key="1">
    <source>
        <dbReference type="SAM" id="Phobius"/>
    </source>
</evidence>
<keyword evidence="1" id="KW-0812">Transmembrane</keyword>
<feature type="transmembrane region" description="Helical" evidence="1">
    <location>
        <begin position="90"/>
        <end position="111"/>
    </location>
</feature>
<keyword evidence="1" id="KW-1133">Transmembrane helix</keyword>
<proteinExistence type="predicted"/>
<reference evidence="2 3" key="1">
    <citation type="journal article" date="2015" name="Nature">
        <title>rRNA introns, odd ribosomes, and small enigmatic genomes across a large radiation of phyla.</title>
        <authorList>
            <person name="Brown C.T."/>
            <person name="Hug L.A."/>
            <person name="Thomas B.C."/>
            <person name="Sharon I."/>
            <person name="Castelle C.J."/>
            <person name="Singh A."/>
            <person name="Wilkins M.J."/>
            <person name="Williams K.H."/>
            <person name="Banfield J.F."/>
        </authorList>
    </citation>
    <scope>NUCLEOTIDE SEQUENCE [LARGE SCALE GENOMIC DNA]</scope>
</reference>
<organism evidence="2 3">
    <name type="scientific">Candidatus Yanofskybacteria bacterium GW2011_GWC2_41_9</name>
    <dbReference type="NCBI Taxonomy" id="1619029"/>
    <lineage>
        <taxon>Bacteria</taxon>
        <taxon>Candidatus Yanofskyibacteriota</taxon>
    </lineage>
</organism>
<evidence type="ECO:0000313" key="3">
    <source>
        <dbReference type="Proteomes" id="UP000033859"/>
    </source>
</evidence>
<keyword evidence="1" id="KW-0472">Membrane</keyword>
<dbReference type="EMBL" id="LCCE01000050">
    <property type="protein sequence ID" value="KKS24977.1"/>
    <property type="molecule type" value="Genomic_DNA"/>
</dbReference>
<feature type="transmembrane region" description="Helical" evidence="1">
    <location>
        <begin position="43"/>
        <end position="69"/>
    </location>
</feature>
<accession>A0A0G0XKM0</accession>
<comment type="caution">
    <text evidence="2">The sequence shown here is derived from an EMBL/GenBank/DDBJ whole genome shotgun (WGS) entry which is preliminary data.</text>
</comment>